<reference evidence="1" key="1">
    <citation type="submission" date="2022-10" db="EMBL/GenBank/DDBJ databases">
        <title>Complete Genome of Trichothecium roseum strain YXFP-22015, a Plant Pathogen Isolated from Citrus.</title>
        <authorList>
            <person name="Wang Y."/>
            <person name="Zhu L."/>
        </authorList>
    </citation>
    <scope>NUCLEOTIDE SEQUENCE</scope>
    <source>
        <strain evidence="1">YXFP-22015</strain>
    </source>
</reference>
<dbReference type="Proteomes" id="UP001163324">
    <property type="component" value="Chromosome 5"/>
</dbReference>
<dbReference type="EMBL" id="CM047944">
    <property type="protein sequence ID" value="KAI9899012.1"/>
    <property type="molecule type" value="Genomic_DNA"/>
</dbReference>
<accession>A0ACC0UZU9</accession>
<comment type="caution">
    <text evidence="1">The sequence shown here is derived from an EMBL/GenBank/DDBJ whole genome shotgun (WGS) entry which is preliminary data.</text>
</comment>
<proteinExistence type="predicted"/>
<evidence type="ECO:0000313" key="2">
    <source>
        <dbReference type="Proteomes" id="UP001163324"/>
    </source>
</evidence>
<organism evidence="1 2">
    <name type="scientific">Trichothecium roseum</name>
    <dbReference type="NCBI Taxonomy" id="47278"/>
    <lineage>
        <taxon>Eukaryota</taxon>
        <taxon>Fungi</taxon>
        <taxon>Dikarya</taxon>
        <taxon>Ascomycota</taxon>
        <taxon>Pezizomycotina</taxon>
        <taxon>Sordariomycetes</taxon>
        <taxon>Hypocreomycetidae</taxon>
        <taxon>Hypocreales</taxon>
        <taxon>Hypocreales incertae sedis</taxon>
        <taxon>Trichothecium</taxon>
    </lineage>
</organism>
<keyword evidence="2" id="KW-1185">Reference proteome</keyword>
<protein>
    <submittedName>
        <fullName evidence="1">Uncharacterized protein</fullName>
    </submittedName>
</protein>
<evidence type="ECO:0000313" key="1">
    <source>
        <dbReference type="EMBL" id="KAI9899012.1"/>
    </source>
</evidence>
<name>A0ACC0UZU9_9HYPO</name>
<sequence>MTTPALPSPVMSDRDYSFLEALTIGASIDQLSDIPRGRPYLPSIPSAATSVTVKPLSSPGQANTFFVEKSEPRSPPRTQTLRKPAQMGSQYTSKSQAQCLDICSKTTKLGDRVSVRMLEYLSSVKQTSLPHGLDDLAHGFLSTCETLLTLEAGLVDCGRTGQIFPIDLLSELEKKFRVCQSDFNLLDHMLGKTLEAERKHGTMGKMKRGFSKLFGEVDFGKMTHALEQTRESLRMSALMFQWTLGNEKIESGMGIGYTGLAAALNRLDSRAGKVKTAASVSGSNGSNGSNSSQYNLPPSRQLEMPPLPPLPQWAERSTSMNQDSVTHVHSPTSQGRPWPVTATSTSSVGSNERVANPGTFDMLNSFEETFSHHTGSESAHDGLIEEIARLDLGTSKGAVRLNVDAASMPRWAPRGNVGPEAQNYKSALTAAIRGRNHKLVEQLLDRGCPPNAGPEILALNEAVHAQDVESIRLLLLFGADPNERDREGTTPLGIAVEKNFLNGAVILLKYGADASLRSGLEEESPLTIAGRNSKANFTHLLLMYGADITQISASGNTVLISTITKKTPVKTVDLILEYGANPNAKSKEGKTALFEAISCARADIVTSLLRHKANPNLPGPKHMLWPAVSQAPCLQVLLAHGADYKKTPGIMELASSINNVESVRILLKAGVDPNAKKDGVYTPLCTSIRDDHADIFRLLLSNGADPNIPASEYPAFKCITHGRLQYLPELLAAGANLRSPKGIMETAVSSNSMEAVLWLLDQGIDINERSPKGHSPLSTAIREKNVEMVDLLIIRGADPNKRGEDWPVCMAVHTPQILKRVLSVLSEPRAFKGVIERAVAAGQLESVKLLLGAGISVEDKNGGVFSPLTTAIRENKRDIVTYLLDPNGGNADVNAPGEHLPIVKAVRRFHGENSAIIAELLDHGADPNKIYRGWNAMFQAVENGDIQVLQLLRDKGGGVDMSVRDDMGHTVLEMAEQRGWDEAIDLLRGDREAR</sequence>
<gene>
    <name evidence="1" type="ORF">N3K66_005473</name>
</gene>